<evidence type="ECO:0000256" key="4">
    <source>
        <dbReference type="SAM" id="SignalP"/>
    </source>
</evidence>
<gene>
    <name evidence="6" type="ordered locus">Tbis_0352</name>
</gene>
<keyword evidence="2 6" id="KW-0378">Hydrolase</keyword>
<evidence type="ECO:0000256" key="2">
    <source>
        <dbReference type="RuleBase" id="RU361163"/>
    </source>
</evidence>
<dbReference type="SMART" id="SM00637">
    <property type="entry name" value="CBD_II"/>
    <property type="match status" value="1"/>
</dbReference>
<keyword evidence="2" id="KW-0119">Carbohydrate metabolism</keyword>
<keyword evidence="2" id="KW-0624">Polysaccharide degradation</keyword>
<dbReference type="CAZy" id="CBM2">
    <property type="family name" value="Carbohydrate-Binding Module Family 2"/>
</dbReference>
<dbReference type="PANTHER" id="PTHR34002:SF9">
    <property type="entry name" value="XYLOGLUCAN-SPECIFIC ENDO-BETA-1,4-GLUCANASE A"/>
    <property type="match status" value="1"/>
</dbReference>
<proteinExistence type="inferred from homology"/>
<dbReference type="Gene3D" id="2.60.120.180">
    <property type="match status" value="1"/>
</dbReference>
<evidence type="ECO:0000256" key="3">
    <source>
        <dbReference type="SAM" id="MobiDB-lite"/>
    </source>
</evidence>
<sequence>MRPAAAPVMVHAMSMRRFLAGLTVLGSVAASLVIATSAAQADTVICEKWGTTTIQGGKYVVQNNNWGSDIQQCITVTDTGFTVSQANHNKPTNGAPGAYPSVFAGCHYGTCSSGSRLPMQATDSLFDTIRTSVRMTYPSSGVYNASYDLWFDPTPRTDGQNTGAEIMVWLNRVGSIQPIGSRVDTVNLAGATWEVWYGNTGWNVISYVRTTPVDSISFAVREFFDDAVRRGYAQRSWYLTSVQAGFEPWVGGTGLTVNEFSYSVGGSDPTEPSPPVTTSPPASPPPGGAACRVAYRKNEWLGGFTADVTVTNTGSSAINGWNLTFTFPSGQRVTNGWNATISQSGATVTAQNMSYNASIPPGGSVSFGFQGTWTGSNGDPADFTLNGTRCQTA</sequence>
<feature type="domain" description="CBM2" evidence="5">
    <location>
        <begin position="284"/>
        <end position="393"/>
    </location>
</feature>
<dbReference type="PANTHER" id="PTHR34002">
    <property type="entry name" value="BLR1656 PROTEIN"/>
    <property type="match status" value="1"/>
</dbReference>
<keyword evidence="7" id="KW-1185">Reference proteome</keyword>
<dbReference type="SUPFAM" id="SSF49384">
    <property type="entry name" value="Carbohydrate-binding domain"/>
    <property type="match status" value="1"/>
</dbReference>
<accession>D6Y3Q3</accession>
<dbReference type="Pfam" id="PF00553">
    <property type="entry name" value="CBM_2"/>
    <property type="match status" value="1"/>
</dbReference>
<name>D6Y3Q3_THEBD</name>
<evidence type="ECO:0000259" key="5">
    <source>
        <dbReference type="PROSITE" id="PS51173"/>
    </source>
</evidence>
<dbReference type="KEGG" id="tbi:Tbis_0352"/>
<feature type="signal peptide" evidence="4">
    <location>
        <begin position="1"/>
        <end position="41"/>
    </location>
</feature>
<feature type="region of interest" description="Disordered" evidence="3">
    <location>
        <begin position="261"/>
        <end position="288"/>
    </location>
</feature>
<dbReference type="SMR" id="D6Y3Q3"/>
<dbReference type="PROSITE" id="PS51173">
    <property type="entry name" value="CBM2"/>
    <property type="match status" value="1"/>
</dbReference>
<dbReference type="InterPro" id="IPR013319">
    <property type="entry name" value="GH11/12"/>
</dbReference>
<dbReference type="InterPro" id="IPR001919">
    <property type="entry name" value="CBD2"/>
</dbReference>
<evidence type="ECO:0000313" key="7">
    <source>
        <dbReference type="Proteomes" id="UP000006640"/>
    </source>
</evidence>
<dbReference type="GO" id="GO:0008810">
    <property type="term" value="F:cellulase activity"/>
    <property type="evidence" value="ECO:0007669"/>
    <property type="project" value="InterPro"/>
</dbReference>
<dbReference type="CAZy" id="GH12">
    <property type="family name" value="Glycoside Hydrolase Family 12"/>
</dbReference>
<dbReference type="AlphaFoldDB" id="D6Y3Q3"/>
<dbReference type="Pfam" id="PF01670">
    <property type="entry name" value="Glyco_hydro_12"/>
    <property type="match status" value="1"/>
</dbReference>
<dbReference type="InterPro" id="IPR012291">
    <property type="entry name" value="CBM2_carb-bd_dom_sf"/>
</dbReference>
<dbReference type="InterPro" id="IPR008965">
    <property type="entry name" value="CBM2/CBM3_carb-bd_dom_sf"/>
</dbReference>
<dbReference type="SUPFAM" id="SSF49899">
    <property type="entry name" value="Concanavalin A-like lectins/glucanases"/>
    <property type="match status" value="1"/>
</dbReference>
<dbReference type="InterPro" id="IPR002594">
    <property type="entry name" value="GH12"/>
</dbReference>
<evidence type="ECO:0000256" key="1">
    <source>
        <dbReference type="ARBA" id="ARBA00005519"/>
    </source>
</evidence>
<feature type="chain" id="PRO_5003091128" evidence="4">
    <location>
        <begin position="42"/>
        <end position="393"/>
    </location>
</feature>
<feature type="compositionally biased region" description="Pro residues" evidence="3">
    <location>
        <begin position="271"/>
        <end position="287"/>
    </location>
</feature>
<dbReference type="HOGENOM" id="CLU_060511_0_0_11"/>
<keyword evidence="4" id="KW-0732">Signal</keyword>
<keyword evidence="2" id="KW-0326">Glycosidase</keyword>
<reference evidence="6 7" key="1">
    <citation type="submission" date="2010-01" db="EMBL/GenBank/DDBJ databases">
        <title>The complete genome of Thermobispora bispora DSM 43833.</title>
        <authorList>
            <consortium name="US DOE Joint Genome Institute (JGI-PGF)"/>
            <person name="Lucas S."/>
            <person name="Copeland A."/>
            <person name="Lapidus A."/>
            <person name="Glavina del Rio T."/>
            <person name="Dalin E."/>
            <person name="Tice H."/>
            <person name="Bruce D."/>
            <person name="Goodwin L."/>
            <person name="Pitluck S."/>
            <person name="Kyrpides N."/>
            <person name="Mavromatis K."/>
            <person name="Ivanova N."/>
            <person name="Mikhailova N."/>
            <person name="Chertkov O."/>
            <person name="Brettin T."/>
            <person name="Detter J.C."/>
            <person name="Han C."/>
            <person name="Larimer F."/>
            <person name="Land M."/>
            <person name="Hauser L."/>
            <person name="Markowitz V."/>
            <person name="Cheng J.-F."/>
            <person name="Hugenholtz P."/>
            <person name="Woyke T."/>
            <person name="Wu D."/>
            <person name="Jando M."/>
            <person name="Schneider S."/>
            <person name="Klenk H.-P."/>
            <person name="Eisen J.A."/>
        </authorList>
    </citation>
    <scope>NUCLEOTIDE SEQUENCE [LARGE SCALE GENOMIC DNA]</scope>
    <source>
        <strain evidence="7">ATCC 19993 / DSM 43833 / CBS 139.67 / JCM 10125 / KCTC 9307 / NBRC 14880 / R51</strain>
    </source>
</reference>
<protein>
    <submittedName>
        <fullName evidence="6">Glycoside hydrolase family 12</fullName>
    </submittedName>
</protein>
<dbReference type="Gene3D" id="2.60.40.290">
    <property type="match status" value="1"/>
</dbReference>
<dbReference type="eggNOG" id="COG5297">
    <property type="taxonomic scope" value="Bacteria"/>
</dbReference>
<organism evidence="6 7">
    <name type="scientific">Thermobispora bispora (strain ATCC 19993 / DSM 43833 / CBS 139.67 / JCM 10125 / KCTC 9307 / NBRC 14880 / R51)</name>
    <dbReference type="NCBI Taxonomy" id="469371"/>
    <lineage>
        <taxon>Bacteria</taxon>
        <taxon>Bacillati</taxon>
        <taxon>Actinomycetota</taxon>
        <taxon>Actinomycetes</taxon>
        <taxon>Streptosporangiales</taxon>
        <taxon>Streptosporangiaceae</taxon>
        <taxon>Thermobispora</taxon>
    </lineage>
</organism>
<dbReference type="Proteomes" id="UP000006640">
    <property type="component" value="Chromosome"/>
</dbReference>
<dbReference type="STRING" id="469371.Tbis_0352"/>
<dbReference type="EMBL" id="CP001874">
    <property type="protein sequence ID" value="ADG87082.1"/>
    <property type="molecule type" value="Genomic_DNA"/>
</dbReference>
<dbReference type="InterPro" id="IPR013320">
    <property type="entry name" value="ConA-like_dom_sf"/>
</dbReference>
<dbReference type="GO" id="GO:0030247">
    <property type="term" value="F:polysaccharide binding"/>
    <property type="evidence" value="ECO:0007669"/>
    <property type="project" value="UniProtKB-UniRule"/>
</dbReference>
<evidence type="ECO:0000313" key="6">
    <source>
        <dbReference type="EMBL" id="ADG87082.1"/>
    </source>
</evidence>
<comment type="similarity">
    <text evidence="1 2">Belongs to the glycosyl hydrolase 12 (cellulase H) family.</text>
</comment>
<dbReference type="GO" id="GO:0000272">
    <property type="term" value="P:polysaccharide catabolic process"/>
    <property type="evidence" value="ECO:0007669"/>
    <property type="project" value="UniProtKB-KW"/>
</dbReference>